<keyword evidence="5" id="KW-1185">Reference proteome</keyword>
<name>A0A2P7BAY3_9HYPH</name>
<evidence type="ECO:0000313" key="5">
    <source>
        <dbReference type="Proteomes" id="UP000241764"/>
    </source>
</evidence>
<comment type="caution">
    <text evidence="4">The sequence shown here is derived from an EMBL/GenBank/DDBJ whole genome shotgun (WGS) entry which is preliminary data.</text>
</comment>
<gene>
    <name evidence="4" type="ORF">CU103_15425</name>
</gene>
<keyword evidence="2" id="KW-0597">Phosphoprotein</keyword>
<dbReference type="InterPro" id="IPR008207">
    <property type="entry name" value="Sig_transdc_His_kin_Hpt_dom"/>
</dbReference>
<dbReference type="CDD" id="cd00088">
    <property type="entry name" value="HPT"/>
    <property type="match status" value="1"/>
</dbReference>
<reference evidence="5" key="1">
    <citation type="submission" date="2017-11" db="EMBL/GenBank/DDBJ databases">
        <authorList>
            <person name="Kuznetsova I."/>
            <person name="Sazanova A."/>
            <person name="Chirak E."/>
            <person name="Safronova V."/>
            <person name="Willems A."/>
        </authorList>
    </citation>
    <scope>NUCLEOTIDE SEQUENCE [LARGE SCALE GENOMIC DNA]</scope>
    <source>
        <strain evidence="5">CCBAU 03422</strain>
    </source>
</reference>
<dbReference type="PROSITE" id="PS50894">
    <property type="entry name" value="HPT"/>
    <property type="match status" value="1"/>
</dbReference>
<dbReference type="GO" id="GO:0004672">
    <property type="term" value="F:protein kinase activity"/>
    <property type="evidence" value="ECO:0007669"/>
    <property type="project" value="UniProtKB-ARBA"/>
</dbReference>
<dbReference type="EMBL" id="PGGM01000006">
    <property type="protein sequence ID" value="PSH63638.1"/>
    <property type="molecule type" value="Genomic_DNA"/>
</dbReference>
<evidence type="ECO:0000256" key="1">
    <source>
        <dbReference type="ARBA" id="ARBA00023012"/>
    </source>
</evidence>
<feature type="domain" description="HPt" evidence="3">
    <location>
        <begin position="1"/>
        <end position="107"/>
    </location>
</feature>
<dbReference type="SUPFAM" id="SSF47226">
    <property type="entry name" value="Histidine-containing phosphotransfer domain, HPT domain"/>
    <property type="match status" value="1"/>
</dbReference>
<dbReference type="Pfam" id="PF01627">
    <property type="entry name" value="Hpt"/>
    <property type="match status" value="1"/>
</dbReference>
<evidence type="ECO:0000313" key="4">
    <source>
        <dbReference type="EMBL" id="PSH63638.1"/>
    </source>
</evidence>
<accession>A0A2P7BAY3</accession>
<evidence type="ECO:0000256" key="2">
    <source>
        <dbReference type="PROSITE-ProRule" id="PRU00110"/>
    </source>
</evidence>
<sequence>MEDKLNELRQRFLERCGTNLPLLRAGYSIGEGAAVDEQADFLRLIHSLAGSGGMFGFPAISNAAMELETVLQENGGQTNEDMVKTLLDGLIAAMNDALETRQDVGKS</sequence>
<evidence type="ECO:0000259" key="3">
    <source>
        <dbReference type="PROSITE" id="PS50894"/>
    </source>
</evidence>
<feature type="modified residue" description="Phosphohistidine" evidence="2">
    <location>
        <position position="46"/>
    </location>
</feature>
<organism evidence="4 5">
    <name type="scientific">Phyllobacterium sophorae</name>
    <dbReference type="NCBI Taxonomy" id="1520277"/>
    <lineage>
        <taxon>Bacteria</taxon>
        <taxon>Pseudomonadati</taxon>
        <taxon>Pseudomonadota</taxon>
        <taxon>Alphaproteobacteria</taxon>
        <taxon>Hyphomicrobiales</taxon>
        <taxon>Phyllobacteriaceae</taxon>
        <taxon>Phyllobacterium</taxon>
    </lineage>
</organism>
<dbReference type="Proteomes" id="UP000241764">
    <property type="component" value="Unassembled WGS sequence"/>
</dbReference>
<dbReference type="GO" id="GO:0000160">
    <property type="term" value="P:phosphorelay signal transduction system"/>
    <property type="evidence" value="ECO:0007669"/>
    <property type="project" value="UniProtKB-KW"/>
</dbReference>
<dbReference type="AlphaFoldDB" id="A0A2P7BAY3"/>
<dbReference type="InterPro" id="IPR036641">
    <property type="entry name" value="HPT_dom_sf"/>
</dbReference>
<dbReference type="RefSeq" id="WP_106664917.1">
    <property type="nucleotide sequence ID" value="NZ_PGGM01000006.1"/>
</dbReference>
<dbReference type="OrthoDB" id="8116512at2"/>
<proteinExistence type="predicted"/>
<keyword evidence="1" id="KW-0902">Two-component regulatory system</keyword>
<dbReference type="Gene3D" id="1.20.120.160">
    <property type="entry name" value="HPT domain"/>
    <property type="match status" value="1"/>
</dbReference>
<protein>
    <submittedName>
        <fullName evidence="4">Histidine phosphotransferase</fullName>
    </submittedName>
</protein>
<keyword evidence="4" id="KW-0808">Transferase</keyword>